<evidence type="ECO:0000313" key="3">
    <source>
        <dbReference type="Proteomes" id="UP000261704"/>
    </source>
</evidence>
<proteinExistence type="predicted"/>
<dbReference type="RefSeq" id="WP_118941626.1">
    <property type="nucleotide sequence ID" value="NZ_CP032125.1"/>
</dbReference>
<dbReference type="KEGG" id="pamo:BAR1_02900"/>
<dbReference type="AlphaFoldDB" id="A0A347UDP0"/>
<accession>A0A347UDP0</accession>
<dbReference type="EMBL" id="CP032125">
    <property type="protein sequence ID" value="AXX96968.1"/>
    <property type="molecule type" value="Genomic_DNA"/>
</dbReference>
<gene>
    <name evidence="2" type="ORF">BAR1_02900</name>
</gene>
<protein>
    <submittedName>
        <fullName evidence="2">Uncharacterized protein</fullName>
    </submittedName>
</protein>
<organism evidence="2 3">
    <name type="scientific">Profundibacter amoris</name>
    <dbReference type="NCBI Taxonomy" id="2171755"/>
    <lineage>
        <taxon>Bacteria</taxon>
        <taxon>Pseudomonadati</taxon>
        <taxon>Pseudomonadota</taxon>
        <taxon>Alphaproteobacteria</taxon>
        <taxon>Rhodobacterales</taxon>
        <taxon>Paracoccaceae</taxon>
        <taxon>Profundibacter</taxon>
    </lineage>
</organism>
<dbReference type="Proteomes" id="UP000261704">
    <property type="component" value="Chromosome"/>
</dbReference>
<feature type="signal peptide" evidence="1">
    <location>
        <begin position="1"/>
        <end position="17"/>
    </location>
</feature>
<name>A0A347UDP0_9RHOB</name>
<reference evidence="2 3" key="1">
    <citation type="submission" date="2018-09" db="EMBL/GenBank/DDBJ databases">
        <title>Profundibacter amoris BAR1 gen. nov., sp. nov., a new member of the Roseobacter clade isolated at Lokis Castle Vent Field on the Arctic Mid-Oceanic Ridge.</title>
        <authorList>
            <person name="Le Moine Bauer S."/>
            <person name="Sjoeberg A.G."/>
            <person name="L'Haridon S."/>
            <person name="Stokke R."/>
            <person name="Roalkvam I."/>
            <person name="Steen I.H."/>
            <person name="Dahle H."/>
        </authorList>
    </citation>
    <scope>NUCLEOTIDE SEQUENCE [LARGE SCALE GENOMIC DNA]</scope>
    <source>
        <strain evidence="2 3">BAR1</strain>
    </source>
</reference>
<keyword evidence="3" id="KW-1185">Reference proteome</keyword>
<evidence type="ECO:0000313" key="2">
    <source>
        <dbReference type="EMBL" id="AXX96968.1"/>
    </source>
</evidence>
<feature type="chain" id="PRO_5016732515" evidence="1">
    <location>
        <begin position="18"/>
        <end position="193"/>
    </location>
</feature>
<keyword evidence="1" id="KW-0732">Signal</keyword>
<sequence length="193" mass="21843">MRFISILLSLFPTLAAAETVEINADQVLGFISTDLTQDGDNDRIVLFMLDEPVLSIFTRWTDGSWANSLFAEDLVEGRNYPDPDPTIALADNGSVMVRSFARKSDPEKMEKTLTIAYRKTDGYKYARYVVAGVKYEWNYGGDPDDHRVCEINFLTRQGEITQGPAQAVKTFYSAIGLYSVDKWPRNMIPEQCF</sequence>
<dbReference type="OrthoDB" id="9804182at2"/>
<evidence type="ECO:0000256" key="1">
    <source>
        <dbReference type="SAM" id="SignalP"/>
    </source>
</evidence>